<comment type="caution">
    <text evidence="7">The sequence shown here is derived from an EMBL/GenBank/DDBJ whole genome shotgun (WGS) entry which is preliminary data.</text>
</comment>
<dbReference type="RefSeq" id="WP_177158987.1">
    <property type="nucleotide sequence ID" value="NZ_JABCJE010000015.1"/>
</dbReference>
<feature type="domain" description="Major facilitator superfamily (MFS) profile" evidence="6">
    <location>
        <begin position="1"/>
        <end position="455"/>
    </location>
</feature>
<reference evidence="7 8" key="1">
    <citation type="submission" date="2020-04" db="EMBL/GenBank/DDBJ databases">
        <title>Donghicola sp., a member of the Rhodobacteraceae family isolated from mangrove forest in Thailand.</title>
        <authorList>
            <person name="Charoenyingcharoen P."/>
            <person name="Yukphan P."/>
        </authorList>
    </citation>
    <scope>NUCLEOTIDE SEQUENCE [LARGE SCALE GENOMIC DNA]</scope>
    <source>
        <strain evidence="7 8">B5-SW-15</strain>
    </source>
</reference>
<dbReference type="InterPro" id="IPR036259">
    <property type="entry name" value="MFS_trans_sf"/>
</dbReference>
<dbReference type="GO" id="GO:0016020">
    <property type="term" value="C:membrane"/>
    <property type="evidence" value="ECO:0007669"/>
    <property type="project" value="UniProtKB-SubCell"/>
</dbReference>
<dbReference type="Pfam" id="PF07690">
    <property type="entry name" value="MFS_1"/>
    <property type="match status" value="1"/>
</dbReference>
<comment type="subcellular location">
    <subcellularLocation>
        <location evidence="1">Membrane</location>
        <topology evidence="1">Multi-pass membrane protein</topology>
    </subcellularLocation>
</comment>
<sequence length="458" mass="46260">MSSITSRSKAGHGEAVLICVAAATCLALIVFCAPLTTASATVASLGGGVALQAWVLSAMPLGAAAGLLCAGAMGDALGRREVFIGGLWLTTAASALAALAPTGSIMVAGRILQGLGCAGLLACGLGLLAEAYEGPARARAARIWAASLGAGVALGPLLCAILLELSGWRAAYWSILALSLALSILAMRVLPVTRGQRQRVDYLGSLLLIMGLVPILAALIQVRSGVTVQVAVLTALGVIFLIGFILRERQAANPILMLQLFRNRDFVSATTGAFASGAGVLAIMASVPVILQQGYHLNAIGASLVILAWSALTAVTALFSGKLTHGLAPRTVLIAALLGCTLGQALLLFIREGSGWESAIAGLVIAGVSNGILNASLGHQAVESVPADKAAMGSGANNTARYLGSAIGFALIAMLVAHGLAQGDLFLGWDEAVLTSVGFSLAGLCVVFSLKPPKANQG</sequence>
<accession>A0A850QHC3</accession>
<evidence type="ECO:0000256" key="1">
    <source>
        <dbReference type="ARBA" id="ARBA00004141"/>
    </source>
</evidence>
<feature type="transmembrane region" description="Helical" evidence="5">
    <location>
        <begin position="356"/>
        <end position="378"/>
    </location>
</feature>
<feature type="transmembrane region" description="Helical" evidence="5">
    <location>
        <begin position="331"/>
        <end position="350"/>
    </location>
</feature>
<name>A0A850QHC3_9RHOB</name>
<dbReference type="AlphaFoldDB" id="A0A850QHC3"/>
<evidence type="ECO:0000256" key="3">
    <source>
        <dbReference type="ARBA" id="ARBA00022989"/>
    </source>
</evidence>
<keyword evidence="3 5" id="KW-1133">Transmembrane helix</keyword>
<feature type="transmembrane region" description="Helical" evidence="5">
    <location>
        <begin position="82"/>
        <end position="99"/>
    </location>
</feature>
<dbReference type="Gene3D" id="1.20.1720.10">
    <property type="entry name" value="Multidrug resistance protein D"/>
    <property type="match status" value="1"/>
</dbReference>
<evidence type="ECO:0000256" key="5">
    <source>
        <dbReference type="SAM" id="Phobius"/>
    </source>
</evidence>
<feature type="transmembrane region" description="Helical" evidence="5">
    <location>
        <begin position="111"/>
        <end position="131"/>
    </location>
</feature>
<dbReference type="InterPro" id="IPR020846">
    <property type="entry name" value="MFS_dom"/>
</dbReference>
<evidence type="ECO:0000259" key="6">
    <source>
        <dbReference type="PROSITE" id="PS50850"/>
    </source>
</evidence>
<feature type="transmembrane region" description="Helical" evidence="5">
    <location>
        <begin position="399"/>
        <end position="420"/>
    </location>
</feature>
<dbReference type="GO" id="GO:0022857">
    <property type="term" value="F:transmembrane transporter activity"/>
    <property type="evidence" value="ECO:0007669"/>
    <property type="project" value="InterPro"/>
</dbReference>
<dbReference type="Gene3D" id="1.20.1250.20">
    <property type="entry name" value="MFS general substrate transporter like domains"/>
    <property type="match status" value="1"/>
</dbReference>
<feature type="transmembrane region" description="Helical" evidence="5">
    <location>
        <begin position="202"/>
        <end position="220"/>
    </location>
</feature>
<feature type="transmembrane region" description="Helical" evidence="5">
    <location>
        <begin position="143"/>
        <end position="165"/>
    </location>
</feature>
<feature type="transmembrane region" description="Helical" evidence="5">
    <location>
        <begin position="171"/>
        <end position="190"/>
    </location>
</feature>
<dbReference type="PANTHER" id="PTHR42718:SF49">
    <property type="entry name" value="EXPORT PROTEIN"/>
    <property type="match status" value="1"/>
</dbReference>
<dbReference type="InterPro" id="IPR011701">
    <property type="entry name" value="MFS"/>
</dbReference>
<gene>
    <name evidence="7" type="ORF">HJ536_19000</name>
</gene>
<evidence type="ECO:0000313" key="7">
    <source>
        <dbReference type="EMBL" id="NVO25449.1"/>
    </source>
</evidence>
<organism evidence="7 8">
    <name type="scientific">Donghicola mangrovi</name>
    <dbReference type="NCBI Taxonomy" id="2729614"/>
    <lineage>
        <taxon>Bacteria</taxon>
        <taxon>Pseudomonadati</taxon>
        <taxon>Pseudomonadota</taxon>
        <taxon>Alphaproteobacteria</taxon>
        <taxon>Rhodobacterales</taxon>
        <taxon>Roseobacteraceae</taxon>
        <taxon>Donghicola</taxon>
    </lineage>
</organism>
<dbReference type="PROSITE" id="PS50850">
    <property type="entry name" value="MFS"/>
    <property type="match status" value="1"/>
</dbReference>
<dbReference type="Proteomes" id="UP000592216">
    <property type="component" value="Unassembled WGS sequence"/>
</dbReference>
<feature type="transmembrane region" description="Helical" evidence="5">
    <location>
        <begin position="266"/>
        <end position="291"/>
    </location>
</feature>
<dbReference type="EMBL" id="JABCJE010000015">
    <property type="protein sequence ID" value="NVO25449.1"/>
    <property type="molecule type" value="Genomic_DNA"/>
</dbReference>
<keyword evidence="4 5" id="KW-0472">Membrane</keyword>
<protein>
    <submittedName>
        <fullName evidence="7">MFS transporter</fullName>
    </submittedName>
</protein>
<dbReference type="PANTHER" id="PTHR42718">
    <property type="entry name" value="MAJOR FACILITATOR SUPERFAMILY MULTIDRUG TRANSPORTER MFSC"/>
    <property type="match status" value="1"/>
</dbReference>
<proteinExistence type="predicted"/>
<feature type="transmembrane region" description="Helical" evidence="5">
    <location>
        <begin position="297"/>
        <end position="319"/>
    </location>
</feature>
<feature type="transmembrane region" description="Helical" evidence="5">
    <location>
        <begin position="432"/>
        <end position="450"/>
    </location>
</feature>
<feature type="transmembrane region" description="Helical" evidence="5">
    <location>
        <begin position="50"/>
        <end position="70"/>
    </location>
</feature>
<dbReference type="SUPFAM" id="SSF103473">
    <property type="entry name" value="MFS general substrate transporter"/>
    <property type="match status" value="1"/>
</dbReference>
<evidence type="ECO:0000313" key="8">
    <source>
        <dbReference type="Proteomes" id="UP000592216"/>
    </source>
</evidence>
<evidence type="ECO:0000256" key="4">
    <source>
        <dbReference type="ARBA" id="ARBA00023136"/>
    </source>
</evidence>
<evidence type="ECO:0000256" key="2">
    <source>
        <dbReference type="ARBA" id="ARBA00022692"/>
    </source>
</evidence>
<keyword evidence="2 5" id="KW-0812">Transmembrane</keyword>
<feature type="transmembrane region" description="Helical" evidence="5">
    <location>
        <begin position="226"/>
        <end position="246"/>
    </location>
</feature>